<evidence type="ECO:0000259" key="10">
    <source>
        <dbReference type="PROSITE" id="PS50928"/>
    </source>
</evidence>
<evidence type="ECO:0000256" key="2">
    <source>
        <dbReference type="ARBA" id="ARBA00010072"/>
    </source>
</evidence>
<evidence type="ECO:0000256" key="3">
    <source>
        <dbReference type="ARBA" id="ARBA00022448"/>
    </source>
</evidence>
<dbReference type="GO" id="GO:0022857">
    <property type="term" value="F:transmembrane transporter activity"/>
    <property type="evidence" value="ECO:0007669"/>
    <property type="project" value="InterPro"/>
</dbReference>
<evidence type="ECO:0000256" key="5">
    <source>
        <dbReference type="ARBA" id="ARBA00022692"/>
    </source>
</evidence>
<keyword evidence="8 9" id="KW-0472">Membrane</keyword>
<name>A0A316A8M8_9ACTN</name>
<dbReference type="Gene3D" id="1.10.3720.10">
    <property type="entry name" value="MetI-like"/>
    <property type="match status" value="1"/>
</dbReference>
<dbReference type="Proteomes" id="UP000245469">
    <property type="component" value="Unassembled WGS sequence"/>
</dbReference>
<dbReference type="AlphaFoldDB" id="A0A316A8M8"/>
<evidence type="ECO:0000256" key="7">
    <source>
        <dbReference type="ARBA" id="ARBA00022989"/>
    </source>
</evidence>
<keyword evidence="6" id="KW-0029">Amino-acid transport</keyword>
<protein>
    <submittedName>
        <fullName evidence="11">Amino acid ABC transporter membrane protein 2 (PAAT family)</fullName>
    </submittedName>
</protein>
<sequence>MNADLLSNWLEWLPDLGRGLQTSVLLAAVSLAIGIPIGLLLAVLVSSRRAAIRMPSIVLVEIGRGTPALVVLQLVYFGLPNAGLTLGPFTAASAALALTTAAYTSEIIRGGLEAVPKGEVEASQALGMSYRDTMRFVLIPQGMRIAIPALVGFGILMFQATSLAFTISLQELLSRAYSIGSSTFLYFQVLLLAGVLYLAITLPSGWLTGRLERRLSRHL</sequence>
<evidence type="ECO:0000256" key="6">
    <source>
        <dbReference type="ARBA" id="ARBA00022970"/>
    </source>
</evidence>
<dbReference type="NCBIfam" id="TIGR01726">
    <property type="entry name" value="HEQRo_perm_3TM"/>
    <property type="match status" value="1"/>
</dbReference>
<evidence type="ECO:0000256" key="8">
    <source>
        <dbReference type="ARBA" id="ARBA00023136"/>
    </source>
</evidence>
<keyword evidence="12" id="KW-1185">Reference proteome</keyword>
<dbReference type="InterPro" id="IPR035906">
    <property type="entry name" value="MetI-like_sf"/>
</dbReference>
<dbReference type="PANTHER" id="PTHR30614">
    <property type="entry name" value="MEMBRANE COMPONENT OF AMINO ACID ABC TRANSPORTER"/>
    <property type="match status" value="1"/>
</dbReference>
<dbReference type="SUPFAM" id="SSF161098">
    <property type="entry name" value="MetI-like"/>
    <property type="match status" value="1"/>
</dbReference>
<comment type="subcellular location">
    <subcellularLocation>
        <location evidence="1 9">Cell membrane</location>
        <topology evidence="1 9">Multi-pass membrane protein</topology>
    </subcellularLocation>
</comment>
<gene>
    <name evidence="11" type="ORF">BXY45_110115</name>
</gene>
<dbReference type="Pfam" id="PF00528">
    <property type="entry name" value="BPD_transp_1"/>
    <property type="match status" value="1"/>
</dbReference>
<organism evidence="11 12">
    <name type="scientific">Quadrisphaera granulorum</name>
    <dbReference type="NCBI Taxonomy" id="317664"/>
    <lineage>
        <taxon>Bacteria</taxon>
        <taxon>Bacillati</taxon>
        <taxon>Actinomycetota</taxon>
        <taxon>Actinomycetes</taxon>
        <taxon>Kineosporiales</taxon>
        <taxon>Kineosporiaceae</taxon>
        <taxon>Quadrisphaera</taxon>
    </lineage>
</organism>
<dbReference type="InterPro" id="IPR000515">
    <property type="entry name" value="MetI-like"/>
</dbReference>
<feature type="transmembrane region" description="Helical" evidence="9">
    <location>
        <begin position="20"/>
        <end position="45"/>
    </location>
</feature>
<keyword evidence="4" id="KW-1003">Cell membrane</keyword>
<dbReference type="GO" id="GO:0043190">
    <property type="term" value="C:ATP-binding cassette (ABC) transporter complex"/>
    <property type="evidence" value="ECO:0007669"/>
    <property type="project" value="InterPro"/>
</dbReference>
<dbReference type="GO" id="GO:0006865">
    <property type="term" value="P:amino acid transport"/>
    <property type="evidence" value="ECO:0007669"/>
    <property type="project" value="UniProtKB-KW"/>
</dbReference>
<dbReference type="PROSITE" id="PS50928">
    <property type="entry name" value="ABC_TM1"/>
    <property type="match status" value="1"/>
</dbReference>
<dbReference type="OrthoDB" id="9814902at2"/>
<evidence type="ECO:0000256" key="9">
    <source>
        <dbReference type="RuleBase" id="RU363032"/>
    </source>
</evidence>
<evidence type="ECO:0000313" key="12">
    <source>
        <dbReference type="Proteomes" id="UP000245469"/>
    </source>
</evidence>
<accession>A0A316A8M8</accession>
<dbReference type="CDD" id="cd06261">
    <property type="entry name" value="TM_PBP2"/>
    <property type="match status" value="1"/>
</dbReference>
<reference evidence="11 12" key="1">
    <citation type="submission" date="2018-03" db="EMBL/GenBank/DDBJ databases">
        <title>Genomic Encyclopedia of Archaeal and Bacterial Type Strains, Phase II (KMG-II): from individual species to whole genera.</title>
        <authorList>
            <person name="Goeker M."/>
        </authorList>
    </citation>
    <scope>NUCLEOTIDE SEQUENCE [LARGE SCALE GENOMIC DNA]</scope>
    <source>
        <strain evidence="11 12">DSM 44889</strain>
    </source>
</reference>
<dbReference type="PANTHER" id="PTHR30614:SF20">
    <property type="entry name" value="GLUTAMINE TRANSPORT SYSTEM PERMEASE PROTEIN GLNP"/>
    <property type="match status" value="1"/>
</dbReference>
<feature type="transmembrane region" description="Helical" evidence="9">
    <location>
        <begin position="145"/>
        <end position="165"/>
    </location>
</feature>
<comment type="caution">
    <text evidence="11">The sequence shown here is derived from an EMBL/GenBank/DDBJ whole genome shotgun (WGS) entry which is preliminary data.</text>
</comment>
<dbReference type="RefSeq" id="WP_109774144.1">
    <property type="nucleotide sequence ID" value="NZ_QGDQ01000010.1"/>
</dbReference>
<comment type="similarity">
    <text evidence="2">Belongs to the binding-protein-dependent transport system permease family. HisMQ subfamily.</text>
</comment>
<feature type="domain" description="ABC transmembrane type-1" evidence="10">
    <location>
        <begin position="20"/>
        <end position="208"/>
    </location>
</feature>
<evidence type="ECO:0000256" key="4">
    <source>
        <dbReference type="ARBA" id="ARBA00022475"/>
    </source>
</evidence>
<dbReference type="InterPro" id="IPR043429">
    <property type="entry name" value="ArtM/GltK/GlnP/TcyL/YhdX-like"/>
</dbReference>
<keyword evidence="3 9" id="KW-0813">Transport</keyword>
<evidence type="ECO:0000256" key="1">
    <source>
        <dbReference type="ARBA" id="ARBA00004651"/>
    </source>
</evidence>
<feature type="transmembrane region" description="Helical" evidence="9">
    <location>
        <begin position="185"/>
        <end position="207"/>
    </location>
</feature>
<dbReference type="InterPro" id="IPR010065">
    <property type="entry name" value="AA_ABC_transptr_permease_3TM"/>
</dbReference>
<keyword evidence="5 9" id="KW-0812">Transmembrane</keyword>
<keyword evidence="7 9" id="KW-1133">Transmembrane helix</keyword>
<proteinExistence type="inferred from homology"/>
<evidence type="ECO:0000313" key="11">
    <source>
        <dbReference type="EMBL" id="PWJ53872.1"/>
    </source>
</evidence>
<dbReference type="EMBL" id="QGDQ01000010">
    <property type="protein sequence ID" value="PWJ53872.1"/>
    <property type="molecule type" value="Genomic_DNA"/>
</dbReference>